<organism evidence="2 3">
    <name type="scientific">Ficus carica</name>
    <name type="common">Common fig</name>
    <dbReference type="NCBI Taxonomy" id="3494"/>
    <lineage>
        <taxon>Eukaryota</taxon>
        <taxon>Viridiplantae</taxon>
        <taxon>Streptophyta</taxon>
        <taxon>Embryophyta</taxon>
        <taxon>Tracheophyta</taxon>
        <taxon>Spermatophyta</taxon>
        <taxon>Magnoliopsida</taxon>
        <taxon>eudicotyledons</taxon>
        <taxon>Gunneridae</taxon>
        <taxon>Pentapetalae</taxon>
        <taxon>rosids</taxon>
        <taxon>fabids</taxon>
        <taxon>Rosales</taxon>
        <taxon>Moraceae</taxon>
        <taxon>Ficeae</taxon>
        <taxon>Ficus</taxon>
    </lineage>
</organism>
<feature type="compositionally biased region" description="Low complexity" evidence="1">
    <location>
        <begin position="267"/>
        <end position="286"/>
    </location>
</feature>
<name>A0AA88E497_FICCA</name>
<gene>
    <name evidence="2" type="ORF">TIFTF001_032905</name>
</gene>
<reference evidence="2" key="1">
    <citation type="submission" date="2023-07" db="EMBL/GenBank/DDBJ databases">
        <title>draft genome sequence of fig (Ficus carica).</title>
        <authorList>
            <person name="Takahashi T."/>
            <person name="Nishimura K."/>
        </authorList>
    </citation>
    <scope>NUCLEOTIDE SEQUENCE</scope>
</reference>
<evidence type="ECO:0000313" key="3">
    <source>
        <dbReference type="Proteomes" id="UP001187192"/>
    </source>
</evidence>
<evidence type="ECO:0000256" key="1">
    <source>
        <dbReference type="SAM" id="MobiDB-lite"/>
    </source>
</evidence>
<dbReference type="EMBL" id="BTGU01000160">
    <property type="protein sequence ID" value="GMN63809.1"/>
    <property type="molecule type" value="Genomic_DNA"/>
</dbReference>
<feature type="compositionally biased region" description="Basic residues" evidence="1">
    <location>
        <begin position="228"/>
        <end position="238"/>
    </location>
</feature>
<feature type="region of interest" description="Disordered" evidence="1">
    <location>
        <begin position="228"/>
        <end position="296"/>
    </location>
</feature>
<dbReference type="Proteomes" id="UP001187192">
    <property type="component" value="Unassembled WGS sequence"/>
</dbReference>
<comment type="caution">
    <text evidence="2">The sequence shown here is derived from an EMBL/GenBank/DDBJ whole genome shotgun (WGS) entry which is preliminary data.</text>
</comment>
<evidence type="ECO:0000313" key="2">
    <source>
        <dbReference type="EMBL" id="GMN63809.1"/>
    </source>
</evidence>
<proteinExistence type="predicted"/>
<feature type="compositionally biased region" description="Basic residues" evidence="1">
    <location>
        <begin position="251"/>
        <end position="263"/>
    </location>
</feature>
<dbReference type="AlphaFoldDB" id="A0AA88E497"/>
<keyword evidence="3" id="KW-1185">Reference proteome</keyword>
<protein>
    <submittedName>
        <fullName evidence="2">Uncharacterized protein</fullName>
    </submittedName>
</protein>
<sequence length="452" mass="49631">MLMPKTPPAATPNVVGWSNQVRPVALPPSPAKRKHLGMMGTPVWCLPRALRCLSAFRRPGCSGRPSRVGYGITQQGQPLPGQVVAGSDVTRYRSGQAAAAADGTCVRKGSASRLTRVDVALRQDGEARAPIKPSVNGVWLVLVESDIRGALGTRGGSDRATRLVVGYSAPKLIIGALLILHIASEEIHPYRELPKTTEDFQTATSEISADYIREAQWVEHPTNCRGFRKDRQRRSSRRRLAEEGMCQRSTQSHRHASRLRRSRLERTASQASTSGREGSESSSSKGEPIKARQCPSGRSMRINDQRVYRRGDWEMMELANGCLVYTVDYFMSAITPRYLAALGEEFGVLLSVELLAPGANDLPSRPPPGYITLSAEYFRVGLRLPFQPFLSRDPIQGIPELIKDEVCPLVNGILLLPGFQGDIHHELPGFRQAIQASMVLRGWPVAAWGIAV</sequence>
<accession>A0AA88E497</accession>